<sequence>MINYRCERKVRQGVTTEVVGNCGDSAAPVLGQAYEEQRRSARVFYGIDAEWSTIAEYLEAVKSVHPSINYSMLAGHGTLKALLLPTVSCRSGTLTLGITAQGHL</sequence>
<organism evidence="1 2">
    <name type="scientific">Thermosediminibacter litoriperuensis</name>
    <dbReference type="NCBI Taxonomy" id="291989"/>
    <lineage>
        <taxon>Bacteria</taxon>
        <taxon>Bacillati</taxon>
        <taxon>Bacillota</taxon>
        <taxon>Clostridia</taxon>
        <taxon>Thermosediminibacterales</taxon>
        <taxon>Thermosediminibacteraceae</taxon>
        <taxon>Thermosediminibacter</taxon>
    </lineage>
</organism>
<name>A0A5S5AV10_9FIRM</name>
<dbReference type="RefSeq" id="WP_148866832.1">
    <property type="nucleotide sequence ID" value="NZ_VNHO01000009.1"/>
</dbReference>
<dbReference type="SUPFAM" id="SSF51556">
    <property type="entry name" value="Metallo-dependent hydrolases"/>
    <property type="match status" value="1"/>
</dbReference>
<dbReference type="EMBL" id="VNHO01000009">
    <property type="protein sequence ID" value="TYP56129.1"/>
    <property type="molecule type" value="Genomic_DNA"/>
</dbReference>
<keyword evidence="2" id="KW-1185">Reference proteome</keyword>
<reference evidence="1 2" key="1">
    <citation type="submission" date="2019-07" db="EMBL/GenBank/DDBJ databases">
        <title>Genomic Encyclopedia of Type Strains, Phase I: the one thousand microbial genomes (KMG-I) project.</title>
        <authorList>
            <person name="Kyrpides N."/>
        </authorList>
    </citation>
    <scope>NUCLEOTIDE SEQUENCE [LARGE SCALE GENOMIC DNA]</scope>
    <source>
        <strain evidence="1 2">DSM 16647</strain>
    </source>
</reference>
<gene>
    <name evidence="1" type="ORF">LZ11_01050</name>
</gene>
<dbReference type="OrthoDB" id="9775607at2"/>
<dbReference type="AlphaFoldDB" id="A0A5S5AV10"/>
<dbReference type="Proteomes" id="UP000322294">
    <property type="component" value="Unassembled WGS sequence"/>
</dbReference>
<dbReference type="Gene3D" id="3.20.20.140">
    <property type="entry name" value="Metal-dependent hydrolases"/>
    <property type="match status" value="1"/>
</dbReference>
<dbReference type="InterPro" id="IPR032466">
    <property type="entry name" value="Metal_Hydrolase"/>
</dbReference>
<proteinExistence type="predicted"/>
<comment type="caution">
    <text evidence="1">The sequence shown here is derived from an EMBL/GenBank/DDBJ whole genome shotgun (WGS) entry which is preliminary data.</text>
</comment>
<accession>A0A5S5AV10</accession>
<protein>
    <submittedName>
        <fullName evidence="1">N-acyl-D-amino-acid deacylase</fullName>
    </submittedName>
</protein>
<evidence type="ECO:0000313" key="2">
    <source>
        <dbReference type="Proteomes" id="UP000322294"/>
    </source>
</evidence>
<evidence type="ECO:0000313" key="1">
    <source>
        <dbReference type="EMBL" id="TYP56129.1"/>
    </source>
</evidence>